<organism evidence="1 2">
    <name type="scientific">Vombatus ursinus</name>
    <name type="common">Common wombat</name>
    <dbReference type="NCBI Taxonomy" id="29139"/>
    <lineage>
        <taxon>Eukaryota</taxon>
        <taxon>Metazoa</taxon>
        <taxon>Chordata</taxon>
        <taxon>Craniata</taxon>
        <taxon>Vertebrata</taxon>
        <taxon>Euteleostomi</taxon>
        <taxon>Mammalia</taxon>
        <taxon>Metatheria</taxon>
        <taxon>Diprotodontia</taxon>
        <taxon>Vombatidae</taxon>
        <taxon>Vombatus</taxon>
    </lineage>
</organism>
<sequence length="81" mass="9587">MSVHPRSLKYALPLSIYQRLSLPSRLLGERNNVVDDEELMEGRWNHIKMFLKRNGPFTHPYFEPCTESLHSSLRVGIWPFF</sequence>
<reference evidence="2" key="1">
    <citation type="submission" date="2018-12" db="EMBL/GenBank/DDBJ databases">
        <authorList>
            <person name="Yazar S."/>
        </authorList>
    </citation>
    <scope>NUCLEOTIDE SEQUENCE [LARGE SCALE GENOMIC DNA]</scope>
</reference>
<evidence type="ECO:0000313" key="1">
    <source>
        <dbReference type="Ensembl" id="ENSVURP00010009286.1"/>
    </source>
</evidence>
<protein>
    <submittedName>
        <fullName evidence="1">Uncharacterized protein</fullName>
    </submittedName>
</protein>
<dbReference type="AlphaFoldDB" id="A0A4X2KH27"/>
<accession>A0A4X2KH27</accession>
<proteinExistence type="predicted"/>
<reference evidence="1" key="2">
    <citation type="submission" date="2025-08" db="UniProtKB">
        <authorList>
            <consortium name="Ensembl"/>
        </authorList>
    </citation>
    <scope>IDENTIFICATION</scope>
</reference>
<dbReference type="Ensembl" id="ENSVURT00010010533.1">
    <property type="protein sequence ID" value="ENSVURP00010009286.1"/>
    <property type="gene ID" value="ENSVURG00010007201.1"/>
</dbReference>
<keyword evidence="2" id="KW-1185">Reference proteome</keyword>
<dbReference type="STRING" id="29139.ENSVURP00010009286"/>
<reference evidence="1" key="3">
    <citation type="submission" date="2025-09" db="UniProtKB">
        <authorList>
            <consortium name="Ensembl"/>
        </authorList>
    </citation>
    <scope>IDENTIFICATION</scope>
</reference>
<evidence type="ECO:0000313" key="2">
    <source>
        <dbReference type="Proteomes" id="UP000314987"/>
    </source>
</evidence>
<dbReference type="Proteomes" id="UP000314987">
    <property type="component" value="Unassembled WGS sequence"/>
</dbReference>
<name>A0A4X2KH27_VOMUR</name>